<organism evidence="1 2">
    <name type="scientific">Gulo gulo</name>
    <name type="common">Wolverine</name>
    <name type="synonym">Gluton</name>
    <dbReference type="NCBI Taxonomy" id="48420"/>
    <lineage>
        <taxon>Eukaryota</taxon>
        <taxon>Metazoa</taxon>
        <taxon>Chordata</taxon>
        <taxon>Craniata</taxon>
        <taxon>Vertebrata</taxon>
        <taxon>Euteleostomi</taxon>
        <taxon>Mammalia</taxon>
        <taxon>Eutheria</taxon>
        <taxon>Laurasiatheria</taxon>
        <taxon>Carnivora</taxon>
        <taxon>Caniformia</taxon>
        <taxon>Musteloidea</taxon>
        <taxon>Mustelidae</taxon>
        <taxon>Guloninae</taxon>
        <taxon>Gulo</taxon>
    </lineage>
</organism>
<keyword evidence="2" id="KW-1185">Reference proteome</keyword>
<evidence type="ECO:0000313" key="1">
    <source>
        <dbReference type="EMBL" id="VCW96812.1"/>
    </source>
</evidence>
<feature type="non-terminal residue" evidence="1">
    <location>
        <position position="1"/>
    </location>
</feature>
<dbReference type="Proteomes" id="UP000269945">
    <property type="component" value="Unassembled WGS sequence"/>
</dbReference>
<comment type="caution">
    <text evidence="1">The sequence shown here is derived from an EMBL/GenBank/DDBJ whole genome shotgun (WGS) entry which is preliminary data.</text>
</comment>
<reference evidence="1 2" key="1">
    <citation type="submission" date="2018-10" db="EMBL/GenBank/DDBJ databases">
        <authorList>
            <person name="Ekblom R."/>
            <person name="Jareborg N."/>
        </authorList>
    </citation>
    <scope>NUCLEOTIDE SEQUENCE [LARGE SCALE GENOMIC DNA]</scope>
    <source>
        <tissue evidence="1">Muscle</tissue>
    </source>
</reference>
<dbReference type="EMBL" id="CYRY02019532">
    <property type="protein sequence ID" value="VCW96812.1"/>
    <property type="molecule type" value="Genomic_DNA"/>
</dbReference>
<proteinExistence type="predicted"/>
<sequence>MLNMGFLRTVPVTKNLSYYSTSDPNRGTEPPRPCSGELPFLVCSAQVSLSGRKCLRRGDFRIH</sequence>
<gene>
    <name evidence="1" type="ORF">BN2614_LOCUS1</name>
</gene>
<name>A0A9X9Q1K7_GULGU</name>
<protein>
    <submittedName>
        <fullName evidence="1">Uncharacterized protein</fullName>
    </submittedName>
</protein>
<evidence type="ECO:0000313" key="2">
    <source>
        <dbReference type="Proteomes" id="UP000269945"/>
    </source>
</evidence>
<accession>A0A9X9Q1K7</accession>
<dbReference type="AlphaFoldDB" id="A0A9X9Q1K7"/>